<evidence type="ECO:0000313" key="2">
    <source>
        <dbReference type="EMBL" id="MFC5269636.1"/>
    </source>
</evidence>
<keyword evidence="1" id="KW-1133">Transmembrane helix</keyword>
<reference evidence="3" key="1">
    <citation type="journal article" date="2019" name="Int. J. Syst. Evol. Microbiol.">
        <title>The Global Catalogue of Microorganisms (GCM) 10K type strain sequencing project: providing services to taxonomists for standard genome sequencing and annotation.</title>
        <authorList>
            <consortium name="The Broad Institute Genomics Platform"/>
            <consortium name="The Broad Institute Genome Sequencing Center for Infectious Disease"/>
            <person name="Wu L."/>
            <person name="Ma J."/>
        </authorList>
    </citation>
    <scope>NUCLEOTIDE SEQUENCE [LARGE SCALE GENOMIC DNA]</scope>
    <source>
        <strain evidence="3">KACC 12602</strain>
    </source>
</reference>
<dbReference type="EMBL" id="JBHSKT010000002">
    <property type="protein sequence ID" value="MFC5269636.1"/>
    <property type="molecule type" value="Genomic_DNA"/>
</dbReference>
<feature type="transmembrane region" description="Helical" evidence="1">
    <location>
        <begin position="62"/>
        <end position="86"/>
    </location>
</feature>
<comment type="caution">
    <text evidence="2">The sequence shown here is derived from an EMBL/GenBank/DDBJ whole genome shotgun (WGS) entry which is preliminary data.</text>
</comment>
<evidence type="ECO:0000256" key="1">
    <source>
        <dbReference type="SAM" id="Phobius"/>
    </source>
</evidence>
<organism evidence="2 3">
    <name type="scientific">Adhaeribacter terreus</name>
    <dbReference type="NCBI Taxonomy" id="529703"/>
    <lineage>
        <taxon>Bacteria</taxon>
        <taxon>Pseudomonadati</taxon>
        <taxon>Bacteroidota</taxon>
        <taxon>Cytophagia</taxon>
        <taxon>Cytophagales</taxon>
        <taxon>Hymenobacteraceae</taxon>
        <taxon>Adhaeribacter</taxon>
    </lineage>
</organism>
<feature type="transmembrane region" description="Helical" evidence="1">
    <location>
        <begin position="126"/>
        <end position="146"/>
    </location>
</feature>
<gene>
    <name evidence="2" type="ORF">ACFPIB_03375</name>
</gene>
<feature type="transmembrane region" description="Helical" evidence="1">
    <location>
        <begin position="93"/>
        <end position="114"/>
    </location>
</feature>
<dbReference type="RefSeq" id="WP_378016017.1">
    <property type="nucleotide sequence ID" value="NZ_JBHSKT010000002.1"/>
</dbReference>
<evidence type="ECO:0000313" key="3">
    <source>
        <dbReference type="Proteomes" id="UP001596161"/>
    </source>
</evidence>
<protein>
    <recommendedName>
        <fullName evidence="4">DUF2569 domain-containing protein</fullName>
    </recommendedName>
</protein>
<keyword evidence="1" id="KW-0472">Membrane</keyword>
<sequence length="156" mass="17934">MGRTKNMVESKAKTIKIIGIVLIIISTLEILSTISGLFMFDYLIEVEYNIEKSHFYDQTVEFVKPIAIISIGFALSFLVIGVFLIRYRNWARVLLQVVATLYLVSVWCQSIFIAPHNFFDNGKLGIDHIIGALIWSVPIILLIRYLKQEKVKNHFI</sequence>
<evidence type="ECO:0008006" key="4">
    <source>
        <dbReference type="Google" id="ProtNLM"/>
    </source>
</evidence>
<dbReference type="Proteomes" id="UP001596161">
    <property type="component" value="Unassembled WGS sequence"/>
</dbReference>
<feature type="transmembrane region" description="Helical" evidence="1">
    <location>
        <begin position="20"/>
        <end position="42"/>
    </location>
</feature>
<keyword evidence="3" id="KW-1185">Reference proteome</keyword>
<proteinExistence type="predicted"/>
<accession>A0ABW0E7V2</accession>
<name>A0ABW0E7V2_9BACT</name>
<keyword evidence="1" id="KW-0812">Transmembrane</keyword>